<dbReference type="CDD" id="cd00200">
    <property type="entry name" value="WD40"/>
    <property type="match status" value="1"/>
</dbReference>
<feature type="region of interest" description="Disordered" evidence="6">
    <location>
        <begin position="1369"/>
        <end position="1423"/>
    </location>
</feature>
<feature type="compositionally biased region" description="Polar residues" evidence="6">
    <location>
        <begin position="1516"/>
        <end position="1530"/>
    </location>
</feature>
<comment type="caution">
    <text evidence="8">The sequence shown here is derived from an EMBL/GenBank/DDBJ whole genome shotgun (WGS) entry which is preliminary data.</text>
</comment>
<feature type="compositionally biased region" description="Acidic residues" evidence="6">
    <location>
        <begin position="1810"/>
        <end position="1823"/>
    </location>
</feature>
<feature type="compositionally biased region" description="Polar residues" evidence="6">
    <location>
        <begin position="659"/>
        <end position="678"/>
    </location>
</feature>
<organism evidence="8 9">
    <name type="scientific">Laodelphax striatellus</name>
    <name type="common">Small brown planthopper</name>
    <name type="synonym">Delphax striatella</name>
    <dbReference type="NCBI Taxonomy" id="195883"/>
    <lineage>
        <taxon>Eukaryota</taxon>
        <taxon>Metazoa</taxon>
        <taxon>Ecdysozoa</taxon>
        <taxon>Arthropoda</taxon>
        <taxon>Hexapoda</taxon>
        <taxon>Insecta</taxon>
        <taxon>Pterygota</taxon>
        <taxon>Neoptera</taxon>
        <taxon>Paraneoptera</taxon>
        <taxon>Hemiptera</taxon>
        <taxon>Auchenorrhyncha</taxon>
        <taxon>Fulgoroidea</taxon>
        <taxon>Delphacidae</taxon>
        <taxon>Criomorphinae</taxon>
        <taxon>Laodelphax</taxon>
    </lineage>
</organism>
<keyword evidence="1 5" id="KW-0853">WD repeat</keyword>
<feature type="compositionally biased region" description="Low complexity" evidence="6">
    <location>
        <begin position="2059"/>
        <end position="2073"/>
    </location>
</feature>
<evidence type="ECO:0000313" key="9">
    <source>
        <dbReference type="Proteomes" id="UP000291343"/>
    </source>
</evidence>
<feature type="compositionally biased region" description="Basic residues" evidence="6">
    <location>
        <begin position="760"/>
        <end position="773"/>
    </location>
</feature>
<dbReference type="InterPro" id="IPR015943">
    <property type="entry name" value="WD40/YVTN_repeat-like_dom_sf"/>
</dbReference>
<dbReference type="InterPro" id="IPR036427">
    <property type="entry name" value="Bromodomain-like_sf"/>
</dbReference>
<dbReference type="SMART" id="SM00320">
    <property type="entry name" value="WD40"/>
    <property type="match status" value="8"/>
</dbReference>
<dbReference type="Pfam" id="PF00439">
    <property type="entry name" value="Bromodomain"/>
    <property type="match status" value="2"/>
</dbReference>
<proteinExistence type="predicted"/>
<feature type="region of interest" description="Disordered" evidence="6">
    <location>
        <begin position="1222"/>
        <end position="1241"/>
    </location>
</feature>
<feature type="compositionally biased region" description="Acidic residues" evidence="6">
    <location>
        <begin position="1859"/>
        <end position="1876"/>
    </location>
</feature>
<reference evidence="8 9" key="1">
    <citation type="journal article" date="2017" name="Gigascience">
        <title>Genome sequence of the small brown planthopper, Laodelphax striatellus.</title>
        <authorList>
            <person name="Zhu J."/>
            <person name="Jiang F."/>
            <person name="Wang X."/>
            <person name="Yang P."/>
            <person name="Bao Y."/>
            <person name="Zhao W."/>
            <person name="Wang W."/>
            <person name="Lu H."/>
            <person name="Wang Q."/>
            <person name="Cui N."/>
            <person name="Li J."/>
            <person name="Chen X."/>
            <person name="Luo L."/>
            <person name="Yu J."/>
            <person name="Kang L."/>
            <person name="Cui F."/>
        </authorList>
    </citation>
    <scope>NUCLEOTIDE SEQUENCE [LARGE SCALE GENOMIC DNA]</scope>
    <source>
        <strain evidence="8">Lst14</strain>
    </source>
</reference>
<feature type="compositionally biased region" description="Basic residues" evidence="6">
    <location>
        <begin position="1369"/>
        <end position="1389"/>
    </location>
</feature>
<name>A0A482XDN9_LAOST</name>
<dbReference type="GO" id="GO:0006357">
    <property type="term" value="P:regulation of transcription by RNA polymerase II"/>
    <property type="evidence" value="ECO:0007669"/>
    <property type="project" value="TreeGrafter"/>
</dbReference>
<dbReference type="InterPro" id="IPR057451">
    <property type="entry name" value="BRWD/PHIP_AD"/>
</dbReference>
<sequence>MSEEEGNPANFELYFLITKFLEAGPCSKSAQVLKEELSKNEIIPKRYDWEGEAHEQSYHELERKYPHIGAEHLPEICRRIIPLLDKEYPSAVSGLRSLLGTGKQSIMRRDKGAIPTWRSLVECSIRRHQSPLPRSITCRNHHIVNVLYGRELSGPFSRSQAFPPTLYSRMQLLCRTLGHLSSVYCVLFDGSGKYVITGADDMLIKVWSAIDGRLLATLRGVLSEVTDIAINVDNTLLAAGNVDRVIRVWCLQTGYPVATLLTHSGMITGVNFCPTVINGVHYLASTSTDGSVAFWSYTVGPNQTVNFQPRALQYNERLRPGQAQMICASFSPGGQFLAAGSADHHVRVYRMAAACGEQQPHRILETEPHADRVDSIQWAHSGLRFISGSKDGTAIIWRFTRQRWKTLVLNMAATLPGKCGGEPDMKQKLKVTMVCWNANDSCAITASNDFAIRVWDSETAKLNQLLKGHKDEVFVLESHPYDSDVLLSAGHDGLILLWDLHSGAQLASFLNSVDTQTNGAVFDAKWSPDGTMVAATDSHGHIMLFGLGFVSDRIKKLPKELFFHTDYRPLTRDADDTNAVLDEQTATAPHLMPPPFLVDVDGNPYPPFLQRLVPGRENCHTAQLVPNIIMSSDGLQEVIEGVDGEEPRSHIDHMIHQLAQRSDQPSPHSQSRQSTSPRSARIRGRGDVEGVRQSSGNWQKDEFTWTRRRLIPFLEKGRLEMTKQRVKAASEFEIEEYNREMQRPMETKPAPMTSAEFVKRPRKRNTHSYRTRAARVEQMLQNDEEGEALSPSASEDSVSSGKDSTARSEDMDSSSSSDSSSSDYSDWIADHGAAMEPPKRNKRTCNKARLPKPPPPAAAATAGPSTSTAAAAKKPVVEVPELYRPSEWLSEVIPKKFPYYPQMGDEVLFFREGYQNYLDAVKSRGVYDLQPSQITPWGKINIKEPELVKIIGIKYELRPPRLCCLRLAVMKQNGRLTGDRFTIKYHDVPDVIDFLVLRQTYETAIARNWDVGDRFRSMIDDKWWWGKILSRRSDAQSEFLSYFTQWDNCETENMSPWDMEPVDPTREPVVEGGGVPVLAEEIATVLYQPRPDEWPGGSRDVACDRILRGLDDIMGLSVAEPFIAPVDINTYPTYAFVVEYPIDLSTIKGRFENRFYRRVTAAQFDVRYLATNAEKFNEDHSPILRHARIVTDLCLRVIKEVSDIDVPVLYRQLLEAYRSESSDEAFDPGPSTSRRSARMLRRTKASKSAAAAVTSPDNQTVFDWRRACKEMLDALWANKDSEPFREPVDRLEHPDYDKIVSTPMDLWTVREELRGNNYENHKEFYKDVQLIFTNSKKYSPDPRSRIYGMTSRMSNLAEKLMDDLLQKWRISRRQNRGRKTRTTKPRKKVVAQNNNVAASDSEENQSPRTSSSKTASNERGLSRRFVQKKIAKDWSNNENQPSGMQTRVVKKEVKYTMSSSASDQDDDTNNDGTPNRINHRVNGYAKQRPKRSGTSKKLLNDNDELVESDDPGEGTSGMNNDHNYMRTTRQSRLEESEQKADGELKTSQRRKRVKSDSDSESNQAIAENSSNRPQRSIKRKNYAAMVASGSDSADDKKRSSGSAAHHTDLKHAGKSIKKRSLPSPRKEAANRTASPQQRSLPRSSAVVYPQSTSGSKPRRIKTRPAKKRISYVEENGTISSDDELDDEHKLAQKIRQGRMQMRPLKKDMNYAENREASSSGDDNDDDGEVDDYDYDEEEEGDEQANGVGQENGAEEEEEEENTLLVVVEEPGVEETTTHQKNTDSTKEAAIPNGVENPRATRIKTKVIYNEDYDDEDDDDESDDDNQKPTNHRVNPRTKATKQEPARAGPSTKRAVKDKDDEDDVDDEEEDESESDDENKKTPNLRVNLRTKVTKEPARAGPSTKRAVRDEDDEEEEEEEDESGSDDENKKTPNHRVNLRIKVTKQLVMAGPSTKRAVRDKDNEDDDDEEEEEGESESDNENKKAPNHRVNQITKVTEEPARAGTSMKTRRAVSDEEEVGSSSEEEDESSEDDEDDDDYYSPKRAQHAKKVRESRRKTSSRANSSARNSDSNPPSRKRRKVVDSESDSEGGKSFQSYGTSSRPHAGRRVSEMMASPSKGRLRRSKRPHRPIVDSGDVTGESQSESDAESQPQLSISSRGRLRKLSPRVRAFLGD</sequence>
<feature type="compositionally biased region" description="Acidic residues" evidence="6">
    <location>
        <begin position="1752"/>
        <end position="1761"/>
    </location>
</feature>
<dbReference type="Pfam" id="PF25437">
    <property type="entry name" value="BRWD1_N"/>
    <property type="match status" value="1"/>
</dbReference>
<evidence type="ECO:0000256" key="5">
    <source>
        <dbReference type="PROSITE-ProRule" id="PRU00221"/>
    </source>
</evidence>
<feature type="compositionally biased region" description="Low complexity" evidence="6">
    <location>
        <begin position="858"/>
        <end position="873"/>
    </location>
</feature>
<evidence type="ECO:0000313" key="8">
    <source>
        <dbReference type="EMBL" id="RZF43650.1"/>
    </source>
</evidence>
<evidence type="ECO:0000256" key="4">
    <source>
        <dbReference type="PROSITE-ProRule" id="PRU00035"/>
    </source>
</evidence>
<dbReference type="PROSITE" id="PS50014">
    <property type="entry name" value="BROMODOMAIN_2"/>
    <property type="match status" value="2"/>
</dbReference>
<evidence type="ECO:0000256" key="3">
    <source>
        <dbReference type="ARBA" id="ARBA00023117"/>
    </source>
</evidence>
<feature type="compositionally biased region" description="Basic residues" evidence="6">
    <location>
        <begin position="1931"/>
        <end position="1942"/>
    </location>
</feature>
<feature type="compositionally biased region" description="Polar residues" evidence="6">
    <location>
        <begin position="1560"/>
        <end position="1574"/>
    </location>
</feature>
<feature type="compositionally biased region" description="Low complexity" evidence="6">
    <location>
        <begin position="813"/>
        <end position="826"/>
    </location>
</feature>
<dbReference type="InParanoid" id="A0A482XDN9"/>
<feature type="region of interest" description="Disordered" evidence="6">
    <location>
        <begin position="1454"/>
        <end position="2173"/>
    </location>
</feature>
<feature type="compositionally biased region" description="Polar residues" evidence="6">
    <location>
        <begin position="1631"/>
        <end position="1642"/>
    </location>
</feature>
<evidence type="ECO:0000256" key="6">
    <source>
        <dbReference type="SAM" id="MobiDB-lite"/>
    </source>
</evidence>
<feature type="compositionally biased region" description="Basic residues" evidence="6">
    <location>
        <begin position="840"/>
        <end position="850"/>
    </location>
</feature>
<feature type="compositionally biased region" description="Basic and acidic residues" evidence="6">
    <location>
        <begin position="1775"/>
        <end position="1786"/>
    </location>
</feature>
<dbReference type="PROSITE" id="PS50294">
    <property type="entry name" value="WD_REPEATS_REGION"/>
    <property type="match status" value="3"/>
</dbReference>
<dbReference type="CDD" id="cd05529">
    <property type="entry name" value="Bromo_WDR9_I_like"/>
    <property type="match status" value="1"/>
</dbReference>
<feature type="compositionally biased region" description="Polar residues" evidence="6">
    <location>
        <begin position="791"/>
        <end position="803"/>
    </location>
</feature>
<evidence type="ECO:0000259" key="7">
    <source>
        <dbReference type="PROSITE" id="PS50014"/>
    </source>
</evidence>
<evidence type="ECO:0000256" key="2">
    <source>
        <dbReference type="ARBA" id="ARBA00022737"/>
    </source>
</evidence>
<dbReference type="SUPFAM" id="SSF50978">
    <property type="entry name" value="WD40 repeat-like"/>
    <property type="match status" value="1"/>
</dbReference>
<feature type="compositionally biased region" description="Polar residues" evidence="6">
    <location>
        <begin position="2092"/>
        <end position="2101"/>
    </location>
</feature>
<dbReference type="PROSITE" id="PS00678">
    <property type="entry name" value="WD_REPEATS_1"/>
    <property type="match status" value="1"/>
</dbReference>
<keyword evidence="9" id="KW-1185">Reference proteome</keyword>
<feature type="repeat" description="WD" evidence="5">
    <location>
        <begin position="218"/>
        <end position="259"/>
    </location>
</feature>
<feature type="repeat" description="WD" evidence="5">
    <location>
        <begin position="366"/>
        <end position="397"/>
    </location>
</feature>
<feature type="compositionally biased region" description="Basic and acidic residues" evidence="6">
    <location>
        <begin position="1704"/>
        <end position="1715"/>
    </location>
</feature>
<dbReference type="InterPro" id="IPR019775">
    <property type="entry name" value="WD40_repeat_CS"/>
</dbReference>
<dbReference type="GO" id="GO:0005634">
    <property type="term" value="C:nucleus"/>
    <property type="evidence" value="ECO:0007669"/>
    <property type="project" value="TreeGrafter"/>
</dbReference>
<feature type="repeat" description="WD" evidence="5">
    <location>
        <begin position="176"/>
        <end position="217"/>
    </location>
</feature>
<feature type="repeat" description="WD" evidence="5">
    <location>
        <begin position="260"/>
        <end position="296"/>
    </location>
</feature>
<feature type="compositionally biased region" description="Basic and acidic residues" evidence="6">
    <location>
        <begin position="1531"/>
        <end position="1546"/>
    </location>
</feature>
<feature type="region of interest" description="Disordered" evidence="6">
    <location>
        <begin position="739"/>
        <end position="873"/>
    </location>
</feature>
<dbReference type="Pfam" id="PF00400">
    <property type="entry name" value="WD40"/>
    <property type="match status" value="6"/>
</dbReference>
<feature type="repeat" description="WD" evidence="5">
    <location>
        <begin position="431"/>
        <end position="465"/>
    </location>
</feature>
<dbReference type="SUPFAM" id="SSF47370">
    <property type="entry name" value="Bromodomain"/>
    <property type="match status" value="2"/>
</dbReference>
<feature type="domain" description="Bromo" evidence="7">
    <location>
        <begin position="1276"/>
        <end position="1346"/>
    </location>
</feature>
<dbReference type="Gene3D" id="2.130.10.10">
    <property type="entry name" value="YVTN repeat-like/Quinoprotein amine dehydrogenase"/>
    <property type="match status" value="3"/>
</dbReference>
<feature type="compositionally biased region" description="Polar residues" evidence="6">
    <location>
        <begin position="1391"/>
        <end position="1419"/>
    </location>
</feature>
<dbReference type="GO" id="GO:0007010">
    <property type="term" value="P:cytoskeleton organization"/>
    <property type="evidence" value="ECO:0007669"/>
    <property type="project" value="TreeGrafter"/>
</dbReference>
<dbReference type="FunCoup" id="A0A482XDN9">
    <property type="interactions" value="1903"/>
</dbReference>
<feature type="compositionally biased region" description="Polar residues" evidence="6">
    <location>
        <begin position="2138"/>
        <end position="2156"/>
    </location>
</feature>
<feature type="domain" description="Bromo" evidence="7">
    <location>
        <begin position="1114"/>
        <end position="1184"/>
    </location>
</feature>
<dbReference type="EMBL" id="QKKF02012532">
    <property type="protein sequence ID" value="RZF43650.1"/>
    <property type="molecule type" value="Genomic_DNA"/>
</dbReference>
<dbReference type="GO" id="GO:0008360">
    <property type="term" value="P:regulation of cell shape"/>
    <property type="evidence" value="ECO:0007669"/>
    <property type="project" value="TreeGrafter"/>
</dbReference>
<dbReference type="InterPro" id="IPR036322">
    <property type="entry name" value="WD40_repeat_dom_sf"/>
</dbReference>
<dbReference type="PANTHER" id="PTHR16266">
    <property type="entry name" value="WD REPEAT DOMAIN 9"/>
    <property type="match status" value="1"/>
</dbReference>
<dbReference type="PRINTS" id="PR00503">
    <property type="entry name" value="BROMODOMAIN"/>
</dbReference>
<feature type="compositionally biased region" description="Basic residues" evidence="6">
    <location>
        <begin position="2043"/>
        <end position="2058"/>
    </location>
</feature>
<evidence type="ECO:0000256" key="1">
    <source>
        <dbReference type="ARBA" id="ARBA00022574"/>
    </source>
</evidence>
<dbReference type="InterPro" id="IPR057452">
    <property type="entry name" value="BRWD/PHIP_N"/>
</dbReference>
<keyword evidence="3 4" id="KW-0103">Bromodomain</keyword>
<dbReference type="PROSITE" id="PS50082">
    <property type="entry name" value="WD_REPEATS_2"/>
    <property type="match status" value="6"/>
</dbReference>
<dbReference type="PANTHER" id="PTHR16266:SF17">
    <property type="entry name" value="BRWD3"/>
    <property type="match status" value="1"/>
</dbReference>
<dbReference type="SMART" id="SM00297">
    <property type="entry name" value="BROMO"/>
    <property type="match status" value="2"/>
</dbReference>
<dbReference type="Gene3D" id="1.20.920.10">
    <property type="entry name" value="Bromodomain-like"/>
    <property type="match status" value="2"/>
</dbReference>
<dbReference type="OrthoDB" id="10265743at2759"/>
<feature type="compositionally biased region" description="Basic residues" evidence="6">
    <location>
        <begin position="1656"/>
        <end position="1669"/>
    </location>
</feature>
<feature type="compositionally biased region" description="Acidic residues" evidence="6">
    <location>
        <begin position="1721"/>
        <end position="1742"/>
    </location>
</feature>
<dbReference type="SMR" id="A0A482XDN9"/>
<dbReference type="FunFam" id="2.130.10.10:FF:000997">
    <property type="entry name" value="AGAP002030-PA-like protein"/>
    <property type="match status" value="1"/>
</dbReference>
<feature type="compositionally biased region" description="Basic residues" evidence="6">
    <location>
        <begin position="2118"/>
        <end position="2128"/>
    </location>
</feature>
<feature type="compositionally biased region" description="Acidic residues" evidence="6">
    <location>
        <begin position="1501"/>
        <end position="1512"/>
    </location>
</feature>
<feature type="compositionally biased region" description="Acidic residues" evidence="6">
    <location>
        <begin position="2014"/>
        <end position="2038"/>
    </location>
</feature>
<feature type="region of interest" description="Disordered" evidence="6">
    <location>
        <begin position="658"/>
        <end position="695"/>
    </location>
</feature>
<feature type="compositionally biased region" description="Acidic residues" evidence="6">
    <location>
        <begin position="1962"/>
        <end position="1978"/>
    </location>
</feature>
<dbReference type="Pfam" id="PF25313">
    <property type="entry name" value="BRWD_AD"/>
    <property type="match status" value="1"/>
</dbReference>
<dbReference type="FunFam" id="1.20.920.10:FF:000044">
    <property type="entry name" value="Bromodomain and WD repeat domain-containing 1"/>
    <property type="match status" value="1"/>
</dbReference>
<gene>
    <name evidence="8" type="ORF">LSTR_LSTR009247</name>
</gene>
<dbReference type="Proteomes" id="UP000291343">
    <property type="component" value="Unassembled WGS sequence"/>
</dbReference>
<dbReference type="InterPro" id="IPR052060">
    <property type="entry name" value="Bromo_WD_repeat"/>
</dbReference>
<feature type="compositionally biased region" description="Basic residues" evidence="6">
    <location>
        <begin position="1829"/>
        <end position="1839"/>
    </location>
</feature>
<dbReference type="InterPro" id="IPR001487">
    <property type="entry name" value="Bromodomain"/>
</dbReference>
<dbReference type="InterPro" id="IPR001680">
    <property type="entry name" value="WD40_rpt"/>
</dbReference>
<dbReference type="STRING" id="195883.A0A482XDN9"/>
<accession>A0A482XDN9</accession>
<feature type="repeat" description="WD" evidence="5">
    <location>
        <begin position="466"/>
        <end position="508"/>
    </location>
</feature>
<feature type="compositionally biased region" description="Acidic residues" evidence="6">
    <location>
        <begin position="1909"/>
        <end position="1925"/>
    </location>
</feature>
<protein>
    <recommendedName>
        <fullName evidence="7">Bromo domain-containing protein</fullName>
    </recommendedName>
</protein>
<keyword evidence="2" id="KW-0677">Repeat</keyword>